<reference evidence="2" key="2">
    <citation type="submission" date="2021-04" db="EMBL/GenBank/DDBJ databases">
        <authorList>
            <person name="Gilroy R."/>
        </authorList>
    </citation>
    <scope>NUCLEOTIDE SEQUENCE</scope>
    <source>
        <strain evidence="2">CHK33-5263</strain>
    </source>
</reference>
<name>A0A9D2DW76_9FIRM</name>
<dbReference type="Pfam" id="PF00535">
    <property type="entry name" value="Glycos_transf_2"/>
    <property type="match status" value="1"/>
</dbReference>
<reference evidence="2" key="1">
    <citation type="journal article" date="2021" name="PeerJ">
        <title>Extensive microbial diversity within the chicken gut microbiome revealed by metagenomics and culture.</title>
        <authorList>
            <person name="Gilroy R."/>
            <person name="Ravi A."/>
            <person name="Getino M."/>
            <person name="Pursley I."/>
            <person name="Horton D.L."/>
            <person name="Alikhan N.F."/>
            <person name="Baker D."/>
            <person name="Gharbi K."/>
            <person name="Hall N."/>
            <person name="Watson M."/>
            <person name="Adriaenssens E.M."/>
            <person name="Foster-Nyarko E."/>
            <person name="Jarju S."/>
            <person name="Secka A."/>
            <person name="Antonio M."/>
            <person name="Oren A."/>
            <person name="Chaudhuri R.R."/>
            <person name="La Ragione R."/>
            <person name="Hildebrand F."/>
            <person name="Pallen M.J."/>
        </authorList>
    </citation>
    <scope>NUCLEOTIDE SEQUENCE</scope>
    <source>
        <strain evidence="2">CHK33-5263</strain>
    </source>
</reference>
<dbReference type="InterPro" id="IPR001173">
    <property type="entry name" value="Glyco_trans_2-like"/>
</dbReference>
<keyword evidence="2" id="KW-0328">Glycosyltransferase</keyword>
<dbReference type="InterPro" id="IPR011990">
    <property type="entry name" value="TPR-like_helical_dom_sf"/>
</dbReference>
<dbReference type="GO" id="GO:0016757">
    <property type="term" value="F:glycosyltransferase activity"/>
    <property type="evidence" value="ECO:0007669"/>
    <property type="project" value="UniProtKB-KW"/>
</dbReference>
<protein>
    <submittedName>
        <fullName evidence="2">Glycosyltransferase</fullName>
        <ecNumber evidence="2">2.4.-.-</ecNumber>
    </submittedName>
</protein>
<dbReference type="InterPro" id="IPR029044">
    <property type="entry name" value="Nucleotide-diphossugar_trans"/>
</dbReference>
<organism evidence="2 3">
    <name type="scientific">Candidatus Gallimonas intestinigallinarum</name>
    <dbReference type="NCBI Taxonomy" id="2838604"/>
    <lineage>
        <taxon>Bacteria</taxon>
        <taxon>Bacillati</taxon>
        <taxon>Bacillota</taxon>
        <taxon>Clostridia</taxon>
        <taxon>Candidatus Gallimonas</taxon>
    </lineage>
</organism>
<gene>
    <name evidence="2" type="ORF">H9812_01655</name>
</gene>
<dbReference type="Gene3D" id="3.90.550.10">
    <property type="entry name" value="Spore Coat Polysaccharide Biosynthesis Protein SpsA, Chain A"/>
    <property type="match status" value="1"/>
</dbReference>
<dbReference type="CDD" id="cd02511">
    <property type="entry name" value="Beta4Glucosyltransferase"/>
    <property type="match status" value="1"/>
</dbReference>
<keyword evidence="2" id="KW-0808">Transferase</keyword>
<dbReference type="SUPFAM" id="SSF53448">
    <property type="entry name" value="Nucleotide-diphospho-sugar transferases"/>
    <property type="match status" value="1"/>
</dbReference>
<evidence type="ECO:0000313" key="3">
    <source>
        <dbReference type="Proteomes" id="UP000824044"/>
    </source>
</evidence>
<accession>A0A9D2DW76</accession>
<proteinExistence type="predicted"/>
<evidence type="ECO:0000259" key="1">
    <source>
        <dbReference type="Pfam" id="PF00535"/>
    </source>
</evidence>
<comment type="caution">
    <text evidence="2">The sequence shown here is derived from an EMBL/GenBank/DDBJ whole genome shotgun (WGS) entry which is preliminary data.</text>
</comment>
<dbReference type="SUPFAM" id="SSF48452">
    <property type="entry name" value="TPR-like"/>
    <property type="match status" value="1"/>
</dbReference>
<dbReference type="PANTHER" id="PTHR43630:SF2">
    <property type="entry name" value="GLYCOSYLTRANSFERASE"/>
    <property type="match status" value="1"/>
</dbReference>
<dbReference type="Gene3D" id="1.25.40.10">
    <property type="entry name" value="Tetratricopeptide repeat domain"/>
    <property type="match status" value="2"/>
</dbReference>
<dbReference type="Proteomes" id="UP000824044">
    <property type="component" value="Unassembled WGS sequence"/>
</dbReference>
<feature type="domain" description="Glycosyltransferase 2-like" evidence="1">
    <location>
        <begin position="4"/>
        <end position="126"/>
    </location>
</feature>
<sequence length="354" mass="40186">MQLSLCMIVKNEEDVLSRCLDSVKDAVDEIVIVDTGSTDTTRAIAARYTDKIYDELWQDDFARARNVSFARAGGDYLMWLDADDVIAPEQLPRLVALKKQLQRDPADMVVCGYAGGGLSFRRERIVRRCERARWMGRVHECISPFGRVIGSDFTVTHLRSDKPRGARNLHIYQKWRAEEPLSARDLFYYGRELYYNKLYTEAIAVLEEMLASEGWYVNQIEACKVLAICYAAKGERTRALNTLFRSFSFGLPRGGVCHTIGRAFQEDGKLGEAVWWYERALACPDRSAEGDFDVPDERTLYPLLGLVYCNSLLGKKDAALEYHKRAAALAPTHPSVLHNQTYFESIGMLPRSAK</sequence>
<evidence type="ECO:0000313" key="2">
    <source>
        <dbReference type="EMBL" id="HIZ24170.1"/>
    </source>
</evidence>
<dbReference type="EC" id="2.4.-.-" evidence="2"/>
<dbReference type="AlphaFoldDB" id="A0A9D2DW76"/>
<dbReference type="EMBL" id="DXBS01000038">
    <property type="protein sequence ID" value="HIZ24170.1"/>
    <property type="molecule type" value="Genomic_DNA"/>
</dbReference>
<dbReference type="PANTHER" id="PTHR43630">
    <property type="entry name" value="POLY-BETA-1,6-N-ACETYL-D-GLUCOSAMINE SYNTHASE"/>
    <property type="match status" value="1"/>
</dbReference>